<evidence type="ECO:0000313" key="4">
    <source>
        <dbReference type="EnsemblFungi" id="MVLG_04179T0"/>
    </source>
</evidence>
<evidence type="ECO:0000256" key="2">
    <source>
        <dbReference type="SAM" id="Phobius"/>
    </source>
</evidence>
<feature type="region of interest" description="Disordered" evidence="1">
    <location>
        <begin position="1"/>
        <end position="134"/>
    </location>
</feature>
<feature type="compositionally biased region" description="Low complexity" evidence="1">
    <location>
        <begin position="289"/>
        <end position="309"/>
    </location>
</feature>
<feature type="compositionally biased region" description="Basic and acidic residues" evidence="1">
    <location>
        <begin position="210"/>
        <end position="223"/>
    </location>
</feature>
<feature type="compositionally biased region" description="Low complexity" evidence="1">
    <location>
        <begin position="613"/>
        <end position="622"/>
    </location>
</feature>
<protein>
    <submittedName>
        <fullName evidence="3 4">Uncharacterized protein</fullName>
    </submittedName>
</protein>
<accession>U5HAE9</accession>
<evidence type="ECO:0000313" key="5">
    <source>
        <dbReference type="Proteomes" id="UP000017200"/>
    </source>
</evidence>
<feature type="compositionally biased region" description="Pro residues" evidence="1">
    <location>
        <begin position="514"/>
        <end position="541"/>
    </location>
</feature>
<feature type="transmembrane region" description="Helical" evidence="2">
    <location>
        <begin position="796"/>
        <end position="817"/>
    </location>
</feature>
<dbReference type="STRING" id="683840.U5HAE9"/>
<keyword evidence="2" id="KW-0472">Membrane</keyword>
<gene>
    <name evidence="3" type="ORF">MVLG_04179</name>
</gene>
<dbReference type="AlphaFoldDB" id="U5HAE9"/>
<feature type="compositionally biased region" description="Acidic residues" evidence="1">
    <location>
        <begin position="44"/>
        <end position="56"/>
    </location>
</feature>
<feature type="region of interest" description="Disordered" evidence="1">
    <location>
        <begin position="209"/>
        <end position="309"/>
    </location>
</feature>
<reference evidence="4" key="4">
    <citation type="submission" date="2015-06" db="UniProtKB">
        <authorList>
            <consortium name="EnsemblFungi"/>
        </authorList>
    </citation>
    <scope>IDENTIFICATION</scope>
</reference>
<dbReference type="Proteomes" id="UP000017200">
    <property type="component" value="Unassembled WGS sequence"/>
</dbReference>
<dbReference type="HOGENOM" id="CLU_319152_0_0_1"/>
<feature type="region of interest" description="Disordered" evidence="1">
    <location>
        <begin position="356"/>
        <end position="485"/>
    </location>
</feature>
<dbReference type="InParanoid" id="U5HAE9"/>
<evidence type="ECO:0000256" key="1">
    <source>
        <dbReference type="SAM" id="MobiDB-lite"/>
    </source>
</evidence>
<feature type="compositionally biased region" description="Basic and acidic residues" evidence="1">
    <location>
        <begin position="410"/>
        <end position="421"/>
    </location>
</feature>
<feature type="compositionally biased region" description="Basic and acidic residues" evidence="1">
    <location>
        <begin position="432"/>
        <end position="449"/>
    </location>
</feature>
<reference evidence="3" key="2">
    <citation type="submission" date="2010-11" db="EMBL/GenBank/DDBJ databases">
        <authorList>
            <consortium name="The Broad Institute Genome Sequencing Platform"/>
            <person name="Earl A."/>
            <person name="Ward D."/>
            <person name="Feldgarden M."/>
            <person name="Gevers D."/>
            <person name="Butler R."/>
            <person name="Young S.K."/>
            <person name="Zeng Q."/>
            <person name="Gargeya S."/>
            <person name="Fitzgerald M."/>
            <person name="Haas B."/>
            <person name="Abouelleil A."/>
            <person name="Alvarado L."/>
            <person name="Arachchi H.M."/>
            <person name="Berlin A."/>
            <person name="Brown A."/>
            <person name="Chapman S.B."/>
            <person name="Chen Z."/>
            <person name="Dunbar C."/>
            <person name="Freedman E."/>
            <person name="Gearin G."/>
            <person name="Gellesch M."/>
            <person name="Goldberg J."/>
            <person name="Griggs A."/>
            <person name="Gujja S."/>
            <person name="Heilman E."/>
            <person name="Heiman D."/>
            <person name="Howarth C."/>
            <person name="Larson L."/>
            <person name="Lui A."/>
            <person name="MacDonald P.J.P."/>
            <person name="Mehta T."/>
            <person name="Montmayeur A."/>
            <person name="Murphy C."/>
            <person name="Neiman D."/>
            <person name="Pearson M."/>
            <person name="Priest M."/>
            <person name="Roberts A."/>
            <person name="Saif S."/>
            <person name="Shea T."/>
            <person name="Shenoy N."/>
            <person name="Sisk P."/>
            <person name="Stolte C."/>
            <person name="Sykes S."/>
            <person name="White J."/>
            <person name="Yandava C."/>
            <person name="Wortman J."/>
            <person name="Nusbaum C."/>
            <person name="Birren B."/>
        </authorList>
    </citation>
    <scope>NUCLEOTIDE SEQUENCE</scope>
    <source>
        <strain evidence="3">P1A1 Lamole</strain>
    </source>
</reference>
<dbReference type="OrthoDB" id="2528547at2759"/>
<dbReference type="EMBL" id="GL541686">
    <property type="protein sequence ID" value="KDE05491.1"/>
    <property type="molecule type" value="Genomic_DNA"/>
</dbReference>
<organism evidence="3">
    <name type="scientific">Microbotryum lychnidis-dioicae (strain p1A1 Lamole / MvSl-1064)</name>
    <name type="common">Anther smut fungus</name>
    <dbReference type="NCBI Taxonomy" id="683840"/>
    <lineage>
        <taxon>Eukaryota</taxon>
        <taxon>Fungi</taxon>
        <taxon>Dikarya</taxon>
        <taxon>Basidiomycota</taxon>
        <taxon>Pucciniomycotina</taxon>
        <taxon>Microbotryomycetes</taxon>
        <taxon>Microbotryales</taxon>
        <taxon>Microbotryaceae</taxon>
        <taxon>Microbotryum</taxon>
    </lineage>
</organism>
<dbReference type="EMBL" id="AEIJ01000410">
    <property type="status" value="NOT_ANNOTATED_CDS"/>
    <property type="molecule type" value="Genomic_DNA"/>
</dbReference>
<feature type="compositionally biased region" description="Acidic residues" evidence="1">
    <location>
        <begin position="455"/>
        <end position="476"/>
    </location>
</feature>
<keyword evidence="5" id="KW-1185">Reference proteome</keyword>
<keyword evidence="2" id="KW-0812">Transmembrane</keyword>
<sequence>MSLIARVQPQVERVNTTLRGPPHGYLPLRDHDTPPRPHVHPPSEDDPEEEEEDDDNDTGRISLSTATTTHDLAVRGGREDEDRWDPLDLQDDPSFEGLLTRPGQTSTPQKARGMNKGLFDQDEEPSSEADDWLRGDGIRLTRQRLANLPLVDAEAQQRTHSSTSITNTRIARGASSPIYAPSPSTGSSTLVDPREDEVDLIMARRRLKEKARAGREQGEEVTIRHGNGVTTLREEAEDEEEEARTEIAAPRTRPTNEHDHRSPSPPRPFSNPTPRRRGAPLESYLQSHTTPRYTTSRTSPLPTATPLAPGSRAQILDAFNRFIQGPNGALTLSAERRAALTRKNVRAEAEAREVLMRSKTSSVGSSQLKRSNSTMRTVKGTPHPTGWYAFEPRAIETGDTEASSPNVRNGRGEAQDREAQPKSKPFTNTRFKRQDFVEDEGDRSRERNSRTQGYEGDDSAPEEEDDVEQEEGEEEEAVYRATGGGRSAIEYAMAKSFIASSVKTKPRVNSPPRSTIPPRPMTPPSPTPPELPPMPPTPSPQSSPTARRRRVPLTTQTNSSSSAAATPSFRSLTKKVLPQSSTPPRSPPPFLEPLTPTIHVPLPRHEKPTPKLPFVSPSKSPVNSPPPRVTYQVQERSFRNEKEEQEQIDPSRDDDQHLLELVEELARIVRSRSIESSREESGENLDEGARGFYGEEDAALLRRNEDVLREAEECVREGRDLEVVLRGEEREGKMNEATIQTLLQRLDEAETIDESLLSRMDALRSTLDTLGRDLGAQVSLAVQTKLEEEASQRGNWLMWGVACQFVLIWVVMCLANYRASRLYDSSFIDPFTHPALYYISPSTTTHHISEETLALFSPVPIRGRGVGQRGLNYVLLVMRRLVGGISRGEKEFGFGMGGMGKGRGVVERVPF</sequence>
<name>U5HAE9_USTV1</name>
<feature type="region of interest" description="Disordered" evidence="1">
    <location>
        <begin position="499"/>
        <end position="654"/>
    </location>
</feature>
<dbReference type="EnsemblFungi" id="MVLG_04179T0">
    <property type="protein sequence ID" value="MVLG_04179T0"/>
    <property type="gene ID" value="MVLG_04179"/>
</dbReference>
<feature type="compositionally biased region" description="Low complexity" evidence="1">
    <location>
        <begin position="554"/>
        <end position="583"/>
    </location>
</feature>
<feature type="compositionally biased region" description="Polar residues" evidence="1">
    <location>
        <begin position="59"/>
        <end position="70"/>
    </location>
</feature>
<feature type="compositionally biased region" description="Polar residues" evidence="1">
    <location>
        <begin position="358"/>
        <end position="376"/>
    </location>
</feature>
<reference evidence="3 5" key="3">
    <citation type="journal article" date="2015" name="BMC Genomics">
        <title>Sex and parasites: genomic and transcriptomic analysis of Microbotryum lychnidis-dioicae, the biotrophic and plant-castrating anther smut fungus.</title>
        <authorList>
            <person name="Perlin M.H."/>
            <person name="Amselem J."/>
            <person name="Fontanillas E."/>
            <person name="Toh S.S."/>
            <person name="Chen Z."/>
            <person name="Goldberg J."/>
            <person name="Duplessis S."/>
            <person name="Henrissat B."/>
            <person name="Young S."/>
            <person name="Zeng Q."/>
            <person name="Aguileta G."/>
            <person name="Petit E."/>
            <person name="Badouin H."/>
            <person name="Andrews J."/>
            <person name="Razeeq D."/>
            <person name="Gabaldon T."/>
            <person name="Quesneville H."/>
            <person name="Giraud T."/>
            <person name="Hood M.E."/>
            <person name="Schultz D.J."/>
            <person name="Cuomo C.A."/>
        </authorList>
    </citation>
    <scope>NUCLEOTIDE SEQUENCE [LARGE SCALE GENOMIC DNA]</scope>
    <source>
        <strain evidence="3">P1A1 Lamole</strain>
        <strain evidence="5">p1A1 Lamole</strain>
    </source>
</reference>
<proteinExistence type="predicted"/>
<feature type="compositionally biased region" description="Acidic residues" evidence="1">
    <location>
        <begin position="120"/>
        <end position="130"/>
    </location>
</feature>
<reference evidence="5" key="1">
    <citation type="submission" date="2010-11" db="EMBL/GenBank/DDBJ databases">
        <title>The genome sequence of Microbotryum violaceum strain p1A1 Lamole.</title>
        <authorList>
            <person name="Cuomo C."/>
            <person name="Perlin M."/>
            <person name="Young S.K."/>
            <person name="Zeng Q."/>
            <person name="Gargeya S."/>
            <person name="Alvarado L."/>
            <person name="Berlin A."/>
            <person name="Chapman S.B."/>
            <person name="Chen Z."/>
            <person name="Freedman E."/>
            <person name="Gellesch M."/>
            <person name="Goldberg J."/>
            <person name="Griggs A."/>
            <person name="Gujja S."/>
            <person name="Heilman E."/>
            <person name="Heiman D."/>
            <person name="Howarth C."/>
            <person name="Mehta T."/>
            <person name="Neiman D."/>
            <person name="Pearson M."/>
            <person name="Roberts A."/>
            <person name="Saif S."/>
            <person name="Shea T."/>
            <person name="Shenoy N."/>
            <person name="Sisk P."/>
            <person name="Stolte C."/>
            <person name="Sykes S."/>
            <person name="White J."/>
            <person name="Yandava C."/>
            <person name="Haas B."/>
            <person name="Nusbaum C."/>
            <person name="Birren B."/>
        </authorList>
    </citation>
    <scope>NUCLEOTIDE SEQUENCE [LARGE SCALE GENOMIC DNA]</scope>
    <source>
        <strain evidence="5">p1A1 Lamole</strain>
    </source>
</reference>
<feature type="compositionally biased region" description="Basic and acidic residues" evidence="1">
    <location>
        <begin position="72"/>
        <end position="86"/>
    </location>
</feature>
<keyword evidence="2" id="KW-1133">Transmembrane helix</keyword>
<feature type="region of interest" description="Disordered" evidence="1">
    <location>
        <begin position="170"/>
        <end position="192"/>
    </location>
</feature>
<evidence type="ECO:0000313" key="3">
    <source>
        <dbReference type="EMBL" id="KDE05491.1"/>
    </source>
</evidence>
<dbReference type="OMA" id="IDFAMAR"/>